<keyword evidence="1" id="KW-0175">Coiled coil</keyword>
<proteinExistence type="predicted"/>
<sequence>MAMLHVNHVLISFLEIIAIVEEATVERKKTEGTEKAEESMEAEKGKVAEESTKAQKSLATEESIEAEEINEAEERIDEVKESNEVAKTNEIAEETHEVAEINAPVESNDAARNPTVYTRPVTPDHGSEGDIPARITPRTPRLDSAGPVIPLRKISKDGKIIFEDSLAVKRNSVDKPRRSPDKLPAIRCDVASSVQFHHSICWPLIDGRRSFLIKPNGSRAPDVIEHGAHAFAVAPQAQSVAVVHPETGVSLDLERTRTPLITAAVVPNVELEVTLGTFKEPPGPILSTGAAGLSHNVPGAVFAGGPLK</sequence>
<accession>A0A1J7JFS8</accession>
<keyword evidence="3" id="KW-0732">Signal</keyword>
<feature type="signal peptide" evidence="3">
    <location>
        <begin position="1"/>
        <end position="22"/>
    </location>
</feature>
<feature type="compositionally biased region" description="Basic and acidic residues" evidence="2">
    <location>
        <begin position="28"/>
        <end position="53"/>
    </location>
</feature>
<protein>
    <submittedName>
        <fullName evidence="4">Uncharacterized protein</fullName>
    </submittedName>
</protein>
<dbReference type="Proteomes" id="UP000182658">
    <property type="component" value="Unassembled WGS sequence"/>
</dbReference>
<evidence type="ECO:0000256" key="3">
    <source>
        <dbReference type="SAM" id="SignalP"/>
    </source>
</evidence>
<evidence type="ECO:0000313" key="4">
    <source>
        <dbReference type="EMBL" id="OIW26458.1"/>
    </source>
</evidence>
<evidence type="ECO:0000313" key="5">
    <source>
        <dbReference type="Proteomes" id="UP000182658"/>
    </source>
</evidence>
<dbReference type="AlphaFoldDB" id="A0A1J7JFS8"/>
<feature type="region of interest" description="Disordered" evidence="2">
    <location>
        <begin position="119"/>
        <end position="146"/>
    </location>
</feature>
<gene>
    <name evidence="4" type="ORF">CONLIGDRAFT_683438</name>
</gene>
<feature type="region of interest" description="Disordered" evidence="2">
    <location>
        <begin position="28"/>
        <end position="62"/>
    </location>
</feature>
<feature type="coiled-coil region" evidence="1">
    <location>
        <begin position="62"/>
        <end position="89"/>
    </location>
</feature>
<keyword evidence="5" id="KW-1185">Reference proteome</keyword>
<reference evidence="4 5" key="1">
    <citation type="submission" date="2016-10" db="EMBL/GenBank/DDBJ databases">
        <title>Draft genome sequence of Coniochaeta ligniaria NRRL30616, a lignocellulolytic fungus for bioabatement of inhibitors in plant biomass hydrolysates.</title>
        <authorList>
            <consortium name="DOE Joint Genome Institute"/>
            <person name="Jimenez D.J."/>
            <person name="Hector R.E."/>
            <person name="Riley R."/>
            <person name="Sun H."/>
            <person name="Grigoriev I.V."/>
            <person name="Van Elsas J.D."/>
            <person name="Nichols N.N."/>
        </authorList>
    </citation>
    <scope>NUCLEOTIDE SEQUENCE [LARGE SCALE GENOMIC DNA]</scope>
    <source>
        <strain evidence="4 5">NRRL 30616</strain>
    </source>
</reference>
<name>A0A1J7JFS8_9PEZI</name>
<feature type="chain" id="PRO_5013040743" evidence="3">
    <location>
        <begin position="23"/>
        <end position="308"/>
    </location>
</feature>
<dbReference type="InParanoid" id="A0A1J7JFS8"/>
<organism evidence="4 5">
    <name type="scientific">Coniochaeta ligniaria NRRL 30616</name>
    <dbReference type="NCBI Taxonomy" id="1408157"/>
    <lineage>
        <taxon>Eukaryota</taxon>
        <taxon>Fungi</taxon>
        <taxon>Dikarya</taxon>
        <taxon>Ascomycota</taxon>
        <taxon>Pezizomycotina</taxon>
        <taxon>Sordariomycetes</taxon>
        <taxon>Sordariomycetidae</taxon>
        <taxon>Coniochaetales</taxon>
        <taxon>Coniochaetaceae</taxon>
        <taxon>Coniochaeta</taxon>
    </lineage>
</organism>
<evidence type="ECO:0000256" key="2">
    <source>
        <dbReference type="SAM" id="MobiDB-lite"/>
    </source>
</evidence>
<evidence type="ECO:0000256" key="1">
    <source>
        <dbReference type="SAM" id="Coils"/>
    </source>
</evidence>
<dbReference type="EMBL" id="KV875100">
    <property type="protein sequence ID" value="OIW26458.1"/>
    <property type="molecule type" value="Genomic_DNA"/>
</dbReference>